<reference evidence="1 2" key="1">
    <citation type="submission" date="2020-08" db="EMBL/GenBank/DDBJ databases">
        <title>Genomic Encyclopedia of Type Strains, Phase IV (KMG-IV): sequencing the most valuable type-strain genomes for metagenomic binning, comparative biology and taxonomic classification.</title>
        <authorList>
            <person name="Goeker M."/>
        </authorList>
    </citation>
    <scope>NUCLEOTIDE SEQUENCE [LARGE SCALE GENOMIC DNA]</scope>
    <source>
        <strain evidence="1 2">DSM 105434</strain>
    </source>
</reference>
<organism evidence="1 2">
    <name type="scientific">Deinococcus metallilatus</name>
    <dbReference type="NCBI Taxonomy" id="1211322"/>
    <lineage>
        <taxon>Bacteria</taxon>
        <taxon>Thermotogati</taxon>
        <taxon>Deinococcota</taxon>
        <taxon>Deinococci</taxon>
        <taxon>Deinococcales</taxon>
        <taxon>Deinococcaceae</taxon>
        <taxon>Deinococcus</taxon>
    </lineage>
</organism>
<protein>
    <submittedName>
        <fullName evidence="1">Nuclease of putative toxin-antitoxin system</fullName>
    </submittedName>
</protein>
<evidence type="ECO:0000313" key="1">
    <source>
        <dbReference type="EMBL" id="MBB5297495.1"/>
    </source>
</evidence>
<evidence type="ECO:0000313" key="2">
    <source>
        <dbReference type="Proteomes" id="UP000536909"/>
    </source>
</evidence>
<dbReference type="RefSeq" id="WP_146719795.1">
    <property type="nucleotide sequence ID" value="NZ_BSUI01000007.1"/>
</dbReference>
<proteinExistence type="predicted"/>
<comment type="caution">
    <text evidence="1">The sequence shown here is derived from an EMBL/GenBank/DDBJ whole genome shotgun (WGS) entry which is preliminary data.</text>
</comment>
<accession>A0ABR6MZX7</accession>
<keyword evidence="2" id="KW-1185">Reference proteome</keyword>
<name>A0ABR6MZX7_9DEIO</name>
<dbReference type="EMBL" id="JACHFV010000031">
    <property type="protein sequence ID" value="MBB5297495.1"/>
    <property type="molecule type" value="Genomic_DNA"/>
</dbReference>
<sequence>MQMYFELKTLLRAILESKFNNESYDKEILGSETVAAFANRIVDDLDQLHGELFKDFGKPNRSWLRLNSIDNRIYETALRKVVDQETKSNDRFWLTATTHELETFTRTIFAPYTVSDEIIDKFIDAVRESIRD</sequence>
<gene>
    <name evidence="1" type="ORF">HNQ10_004368</name>
</gene>
<dbReference type="Proteomes" id="UP000536909">
    <property type="component" value="Unassembled WGS sequence"/>
</dbReference>